<evidence type="ECO:0000313" key="10">
    <source>
        <dbReference type="EMBL" id="EDY18150.1"/>
    </source>
</evidence>
<dbReference type="Proteomes" id="UP000005824">
    <property type="component" value="Unassembled WGS sequence"/>
</dbReference>
<dbReference type="PANTHER" id="PTHR38050">
    <property type="match status" value="1"/>
</dbReference>
<dbReference type="GO" id="GO:0030600">
    <property type="term" value="F:feruloyl esterase activity"/>
    <property type="evidence" value="ECO:0007669"/>
    <property type="project" value="InterPro"/>
</dbReference>
<accession>B4D5U7</accession>
<proteinExistence type="inferred from homology"/>
<dbReference type="GO" id="GO:0045493">
    <property type="term" value="P:xylan catabolic process"/>
    <property type="evidence" value="ECO:0007669"/>
    <property type="project" value="UniProtKB-KW"/>
</dbReference>
<dbReference type="eggNOG" id="COG3509">
    <property type="taxonomic scope" value="Bacteria"/>
</dbReference>
<dbReference type="STRING" id="497964.CfE428DRAFT_4286"/>
<evidence type="ECO:0000256" key="6">
    <source>
        <dbReference type="ARBA" id="ARBA00022801"/>
    </source>
</evidence>
<dbReference type="AlphaFoldDB" id="B4D5U7"/>
<evidence type="ECO:0000256" key="1">
    <source>
        <dbReference type="ARBA" id="ARBA00004613"/>
    </source>
</evidence>
<evidence type="ECO:0000256" key="9">
    <source>
        <dbReference type="ARBA" id="ARBA00025250"/>
    </source>
</evidence>
<protein>
    <submittedName>
        <fullName evidence="10">Phospholipase/Carboxylesterase</fullName>
    </submittedName>
</protein>
<comment type="function">
    <text evidence="9">Involved in degradation of plant cell walls. Hydrolyzes the feruloyl-arabinose ester bond in arabinoxylans, and the feruloyl-galactose ester bond in pectin. Active against paranitrophenyl-acetate, methyl ferulate and wheat arabinoxylan.</text>
</comment>
<keyword evidence="7" id="KW-0119">Carbohydrate metabolism</keyword>
<name>B4D5U7_9BACT</name>
<evidence type="ECO:0000256" key="8">
    <source>
        <dbReference type="ARBA" id="ARBA00023326"/>
    </source>
</evidence>
<dbReference type="GO" id="GO:0005576">
    <property type="term" value="C:extracellular region"/>
    <property type="evidence" value="ECO:0007669"/>
    <property type="project" value="UniProtKB-SubCell"/>
</dbReference>
<dbReference type="InterPro" id="IPR029058">
    <property type="entry name" value="AB_hydrolase_fold"/>
</dbReference>
<dbReference type="InterPro" id="IPR043595">
    <property type="entry name" value="FaeB/C/D"/>
</dbReference>
<evidence type="ECO:0000256" key="7">
    <source>
        <dbReference type="ARBA" id="ARBA00023277"/>
    </source>
</evidence>
<organism evidence="10 11">
    <name type="scientific">Chthoniobacter flavus Ellin428</name>
    <dbReference type="NCBI Taxonomy" id="497964"/>
    <lineage>
        <taxon>Bacteria</taxon>
        <taxon>Pseudomonadati</taxon>
        <taxon>Verrucomicrobiota</taxon>
        <taxon>Spartobacteria</taxon>
        <taxon>Chthoniobacterales</taxon>
        <taxon>Chthoniobacteraceae</taxon>
        <taxon>Chthoniobacter</taxon>
    </lineage>
</organism>
<reference evidence="10 11" key="1">
    <citation type="journal article" date="2011" name="J. Bacteriol.">
        <title>Genome sequence of Chthoniobacter flavus Ellin428, an aerobic heterotrophic soil bacterium.</title>
        <authorList>
            <person name="Kant R."/>
            <person name="van Passel M.W."/>
            <person name="Palva A."/>
            <person name="Lucas S."/>
            <person name="Lapidus A."/>
            <person name="Glavina Del Rio T."/>
            <person name="Dalin E."/>
            <person name="Tice H."/>
            <person name="Bruce D."/>
            <person name="Goodwin L."/>
            <person name="Pitluck S."/>
            <person name="Larimer F.W."/>
            <person name="Land M.L."/>
            <person name="Hauser L."/>
            <person name="Sangwan P."/>
            <person name="de Vos W.M."/>
            <person name="Janssen P.H."/>
            <person name="Smidt H."/>
        </authorList>
    </citation>
    <scope>NUCLEOTIDE SEQUENCE [LARGE SCALE GENOMIC DNA]</scope>
    <source>
        <strain evidence="10 11">Ellin428</strain>
    </source>
</reference>
<dbReference type="RefSeq" id="WP_006981610.1">
    <property type="nucleotide sequence ID" value="NZ_ABVL01000014.1"/>
</dbReference>
<evidence type="ECO:0000256" key="3">
    <source>
        <dbReference type="ARBA" id="ARBA00022525"/>
    </source>
</evidence>
<dbReference type="InParanoid" id="B4D5U7"/>
<keyword evidence="4" id="KW-0858">Xylan degradation</keyword>
<dbReference type="PANTHER" id="PTHR38050:SF1">
    <property type="entry name" value="FERULOYL ESTERASE C"/>
    <property type="match status" value="1"/>
</dbReference>
<comment type="subcellular location">
    <subcellularLocation>
        <location evidence="1">Secreted</location>
    </subcellularLocation>
</comment>
<evidence type="ECO:0000256" key="4">
    <source>
        <dbReference type="ARBA" id="ARBA00022651"/>
    </source>
</evidence>
<dbReference type="EMBL" id="ABVL01000014">
    <property type="protein sequence ID" value="EDY18150.1"/>
    <property type="molecule type" value="Genomic_DNA"/>
</dbReference>
<dbReference type="SUPFAM" id="SSF53474">
    <property type="entry name" value="alpha/beta-Hydrolases"/>
    <property type="match status" value="1"/>
</dbReference>
<keyword evidence="11" id="KW-1185">Reference proteome</keyword>
<keyword evidence="5" id="KW-0732">Signal</keyword>
<gene>
    <name evidence="10" type="ORF">CfE428DRAFT_4286</name>
</gene>
<dbReference type="Gene3D" id="3.40.50.1820">
    <property type="entry name" value="alpha/beta hydrolase"/>
    <property type="match status" value="1"/>
</dbReference>
<keyword evidence="8" id="KW-0624">Polysaccharide degradation</keyword>
<comment type="caution">
    <text evidence="10">The sequence shown here is derived from an EMBL/GenBank/DDBJ whole genome shotgun (WGS) entry which is preliminary data.</text>
</comment>
<evidence type="ECO:0000313" key="11">
    <source>
        <dbReference type="Proteomes" id="UP000005824"/>
    </source>
</evidence>
<keyword evidence="3" id="KW-0964">Secreted</keyword>
<sequence length="259" mass="28754">MLGALWVMAGLCTANAVEPKIIGWHIVGEERAAIVYPPAVQTKGAKAPLIFVFHGHGDNAWFATEQFPFQTLWPEAIVVFPQGLPTPSASDPKGERRGWQHQPGEMRDRDLKFFDAMLRTMRSKFRVDDRRIYAAGFSNGGFFDYILWAQRGNLFAGFVPCAAAIRAPLQMTVPKPVFVVAGEKDDRVPFAEQRKTIAMLREINGCAREGKASGDPRTMRYESSAGAPVVAFVHSGGHAVPPVTRKLMIEFLKQQTLRL</sequence>
<evidence type="ECO:0000256" key="5">
    <source>
        <dbReference type="ARBA" id="ARBA00022729"/>
    </source>
</evidence>
<keyword evidence="6" id="KW-0378">Hydrolase</keyword>
<comment type="similarity">
    <text evidence="2">Belongs to the faeC family.</text>
</comment>
<evidence type="ECO:0000256" key="2">
    <source>
        <dbReference type="ARBA" id="ARBA00010278"/>
    </source>
</evidence>